<dbReference type="AlphaFoldDB" id="A0A165X7U2"/>
<dbReference type="InterPro" id="IPR040376">
    <property type="entry name" value="At4g28100-like"/>
</dbReference>
<proteinExistence type="predicted"/>
<accession>A0A165X7U2</accession>
<dbReference type="OrthoDB" id="764087at2759"/>
<gene>
    <name evidence="1" type="ORF">DCAR_0416166</name>
</gene>
<evidence type="ECO:0000313" key="2">
    <source>
        <dbReference type="Proteomes" id="UP000077755"/>
    </source>
</evidence>
<reference evidence="1" key="2">
    <citation type="submission" date="2022-03" db="EMBL/GenBank/DDBJ databases">
        <title>Draft title - Genomic analysis of global carrot germplasm unveils the trajectory of domestication and the origin of high carotenoid orange carrot.</title>
        <authorList>
            <person name="Iorizzo M."/>
            <person name="Ellison S."/>
            <person name="Senalik D."/>
            <person name="Macko-Podgorni A."/>
            <person name="Grzebelus D."/>
            <person name="Bostan H."/>
            <person name="Rolling W."/>
            <person name="Curaba J."/>
            <person name="Simon P."/>
        </authorList>
    </citation>
    <scope>NUCLEOTIDE SEQUENCE</scope>
    <source>
        <tissue evidence="1">Leaf</tissue>
    </source>
</reference>
<name>A0A165X7U2_DAUCS</name>
<dbReference type="OMA" id="ETDCLSG"/>
<dbReference type="Proteomes" id="UP000077755">
    <property type="component" value="Chromosome 4"/>
</dbReference>
<dbReference type="PANTHER" id="PTHR34056">
    <property type="entry name" value="GPI-ANCHORED PROTEIN"/>
    <property type="match status" value="1"/>
</dbReference>
<reference evidence="1" key="1">
    <citation type="journal article" date="2016" name="Nat. Genet.">
        <title>A high-quality carrot genome assembly provides new insights into carotenoid accumulation and asterid genome evolution.</title>
        <authorList>
            <person name="Iorizzo M."/>
            <person name="Ellison S."/>
            <person name="Senalik D."/>
            <person name="Zeng P."/>
            <person name="Satapoomin P."/>
            <person name="Huang J."/>
            <person name="Bowman M."/>
            <person name="Iovene M."/>
            <person name="Sanseverino W."/>
            <person name="Cavagnaro P."/>
            <person name="Yildiz M."/>
            <person name="Macko-Podgorni A."/>
            <person name="Moranska E."/>
            <person name="Grzebelus E."/>
            <person name="Grzebelus D."/>
            <person name="Ashrafi H."/>
            <person name="Zheng Z."/>
            <person name="Cheng S."/>
            <person name="Spooner D."/>
            <person name="Van Deynze A."/>
            <person name="Simon P."/>
        </authorList>
    </citation>
    <scope>NUCLEOTIDE SEQUENCE</scope>
    <source>
        <tissue evidence="1">Leaf</tissue>
    </source>
</reference>
<organism evidence="1 2">
    <name type="scientific">Daucus carota subsp. sativus</name>
    <name type="common">Carrot</name>
    <dbReference type="NCBI Taxonomy" id="79200"/>
    <lineage>
        <taxon>Eukaryota</taxon>
        <taxon>Viridiplantae</taxon>
        <taxon>Streptophyta</taxon>
        <taxon>Embryophyta</taxon>
        <taxon>Tracheophyta</taxon>
        <taxon>Spermatophyta</taxon>
        <taxon>Magnoliopsida</taxon>
        <taxon>eudicotyledons</taxon>
        <taxon>Gunneridae</taxon>
        <taxon>Pentapetalae</taxon>
        <taxon>asterids</taxon>
        <taxon>campanulids</taxon>
        <taxon>Apiales</taxon>
        <taxon>Apiaceae</taxon>
        <taxon>Apioideae</taxon>
        <taxon>Scandiceae</taxon>
        <taxon>Daucinae</taxon>
        <taxon>Daucus</taxon>
        <taxon>Daucus sect. Daucus</taxon>
    </lineage>
</organism>
<dbReference type="EMBL" id="CP093346">
    <property type="protein sequence ID" value="WOG96829.1"/>
    <property type="molecule type" value="Genomic_DNA"/>
</dbReference>
<dbReference type="KEGG" id="dcr:108216750"/>
<protein>
    <submittedName>
        <fullName evidence="1">Uncharacterized protein</fullName>
    </submittedName>
</protein>
<dbReference type="Gramene" id="KZM97911">
    <property type="protein sequence ID" value="KZM97911"/>
    <property type="gene ID" value="DCAR_014727"/>
</dbReference>
<sequence>MFHHFPILFWSHLLLFSPPLSLQSPPPTIPAFIEQSDVSSACTLRFSDDLFTGINDACAATKTKLNSPQLHRSRCCPVLAAWLYTAYSDTALGRISHVPEKTSDLPMLPDESETCVKNLEKGLTNKGMKLVKPNETCDLVYCYCGITLHPLSCPESFFVSQKTGKLVGDSTVKKLEKNCLSTDPNGLIGLDGCSKCLNTLHLLNENKTSNSSKSEERNDKMHNRDCELMGLTWLLAKNRSAYIHTVSSVLRAIMMSKDGSSPQSCSLNSDGMPLAVNSFEINSQPSIPRLMSPVYLLVTTLSLSYMASVYNLEIW</sequence>
<evidence type="ECO:0000313" key="1">
    <source>
        <dbReference type="EMBL" id="WOG96829.1"/>
    </source>
</evidence>
<keyword evidence="2" id="KW-1185">Reference proteome</keyword>
<dbReference type="PANTHER" id="PTHR34056:SF1">
    <property type="entry name" value="GPI-ANCHORED PROTEIN"/>
    <property type="match status" value="1"/>
</dbReference>